<dbReference type="STRING" id="93759.A0A1R3H0E6"/>
<evidence type="ECO:0000256" key="6">
    <source>
        <dbReference type="ARBA" id="ARBA00023136"/>
    </source>
</evidence>
<evidence type="ECO:0000256" key="3">
    <source>
        <dbReference type="ARBA" id="ARBA00022614"/>
    </source>
</evidence>
<dbReference type="GO" id="GO:0005886">
    <property type="term" value="C:plasma membrane"/>
    <property type="evidence" value="ECO:0007669"/>
    <property type="project" value="UniProtKB-SubCell"/>
</dbReference>
<name>A0A1R3H0E6_9ROSI</name>
<keyword evidence="3" id="KW-0433">Leucine-rich repeat</keyword>
<evidence type="ECO:0000256" key="4">
    <source>
        <dbReference type="ARBA" id="ARBA00022729"/>
    </source>
</evidence>
<organism evidence="8 9">
    <name type="scientific">Corchorus olitorius</name>
    <dbReference type="NCBI Taxonomy" id="93759"/>
    <lineage>
        <taxon>Eukaryota</taxon>
        <taxon>Viridiplantae</taxon>
        <taxon>Streptophyta</taxon>
        <taxon>Embryophyta</taxon>
        <taxon>Tracheophyta</taxon>
        <taxon>Spermatophyta</taxon>
        <taxon>Magnoliopsida</taxon>
        <taxon>eudicotyledons</taxon>
        <taxon>Gunneridae</taxon>
        <taxon>Pentapetalae</taxon>
        <taxon>rosids</taxon>
        <taxon>malvids</taxon>
        <taxon>Malvales</taxon>
        <taxon>Malvaceae</taxon>
        <taxon>Grewioideae</taxon>
        <taxon>Apeibeae</taxon>
        <taxon>Corchorus</taxon>
    </lineage>
</organism>
<feature type="signal peptide" evidence="7">
    <location>
        <begin position="1"/>
        <end position="25"/>
    </location>
</feature>
<protein>
    <submittedName>
        <fullName evidence="8">Piriformospora indica-insensitive protein 2-like protein</fullName>
    </submittedName>
</protein>
<dbReference type="PANTHER" id="PTHR48007">
    <property type="entry name" value="LEUCINE-RICH REPEAT RECEPTOR-LIKE PROTEIN KINASE PXC1"/>
    <property type="match status" value="1"/>
</dbReference>
<dbReference type="FunFam" id="3.80.10.10:FF:000299">
    <property type="entry name" value="Piriformospora indica-insensitive protein 2"/>
    <property type="match status" value="1"/>
</dbReference>
<keyword evidence="4 7" id="KW-0732">Signal</keyword>
<comment type="subcellular location">
    <subcellularLocation>
        <location evidence="1">Cell membrane</location>
    </subcellularLocation>
</comment>
<keyword evidence="5" id="KW-0677">Repeat</keyword>
<gene>
    <name evidence="8" type="ORF">COLO4_32202</name>
</gene>
<dbReference type="EMBL" id="AWUE01021046">
    <property type="protein sequence ID" value="OMO63838.1"/>
    <property type="molecule type" value="Genomic_DNA"/>
</dbReference>
<dbReference type="FunFam" id="3.80.10.10:FF:000269">
    <property type="entry name" value="Piriformospora indica-insensitive protein 2"/>
    <property type="match status" value="1"/>
</dbReference>
<accession>A0A1R3H0E6</accession>
<sequence>MMKNPILMTICKSYLLLFILVVCKCEEEQLDYSIAPMEKKEQEALYSAIQGFVGNWWNGSDLYPDPCGWTPIQGVDCDLLDGFWHVTVLNFGEVLDNSLNCSQAAMFTDHLFELTHLRSLSFFNCFSSPRDNPIRIPIPSSNWERFSNTLETLEFRSNRGLIGTIPTSFGSLKQLQSLVLLENGLTGELPTQLGWLVNLKQLALAGNHFTGQIPASFGGLSKLLILDLSRNNLSGSLPLSFGANFTSLLKLDLSSNKLQGKLPKGIGNLKKVSLLDLGRNKFSGGLIQSLEEMGSLKEMVLSNNPLGGDLMGIQWGNLQNLEILDLSNLGLRGEIPESMTEMKRLRYLGLNDNNLSGNPSPKLATHLPNLGALYINGNNLTGKLEFSQRFYKKMGRRFRAWNNSNLCYQPEMPTSSSLDVPVPDGVKAC</sequence>
<evidence type="ECO:0000256" key="5">
    <source>
        <dbReference type="ARBA" id="ARBA00022737"/>
    </source>
</evidence>
<dbReference type="PRINTS" id="PR00019">
    <property type="entry name" value="LEURICHRPT"/>
</dbReference>
<dbReference type="InterPro" id="IPR032675">
    <property type="entry name" value="LRR_dom_sf"/>
</dbReference>
<evidence type="ECO:0000313" key="8">
    <source>
        <dbReference type="EMBL" id="OMO63838.1"/>
    </source>
</evidence>
<proteinExistence type="predicted"/>
<comment type="caution">
    <text evidence="8">The sequence shown here is derived from an EMBL/GenBank/DDBJ whole genome shotgun (WGS) entry which is preliminary data.</text>
</comment>
<reference evidence="9" key="1">
    <citation type="submission" date="2013-09" db="EMBL/GenBank/DDBJ databases">
        <title>Corchorus olitorius genome sequencing.</title>
        <authorList>
            <person name="Alam M."/>
            <person name="Haque M.S."/>
            <person name="Islam M.S."/>
            <person name="Emdad E.M."/>
            <person name="Islam M.M."/>
            <person name="Ahmed B."/>
            <person name="Halim A."/>
            <person name="Hossen Q.M.M."/>
            <person name="Hossain M.Z."/>
            <person name="Ahmed R."/>
            <person name="Khan M.M."/>
            <person name="Islam R."/>
            <person name="Rashid M.M."/>
            <person name="Khan S.A."/>
            <person name="Rahman M.S."/>
            <person name="Alam M."/>
            <person name="Yahiya A.S."/>
            <person name="Khan M.S."/>
            <person name="Azam M.S."/>
            <person name="Haque T."/>
            <person name="Lashkar M.Z.H."/>
            <person name="Akhand A.I."/>
            <person name="Morshed G."/>
            <person name="Roy S."/>
            <person name="Uddin K.S."/>
            <person name="Rabeya T."/>
            <person name="Hossain A.S."/>
            <person name="Chowdhury A."/>
            <person name="Snigdha A.R."/>
            <person name="Mortoza M.S."/>
            <person name="Matin S.A."/>
            <person name="Hoque S.M.E."/>
            <person name="Islam M.K."/>
            <person name="Roy D.K."/>
            <person name="Haider R."/>
            <person name="Moosa M.M."/>
            <person name="Elias S.M."/>
            <person name="Hasan A.M."/>
            <person name="Jahan S."/>
            <person name="Shafiuddin M."/>
            <person name="Mahmood N."/>
            <person name="Shommy N.S."/>
        </authorList>
    </citation>
    <scope>NUCLEOTIDE SEQUENCE [LARGE SCALE GENOMIC DNA]</scope>
    <source>
        <strain evidence="9">cv. O-4</strain>
    </source>
</reference>
<dbReference type="PANTHER" id="PTHR48007:SF39">
    <property type="entry name" value="PROTEIN KINASE DOMAIN-CONTAINING PROTEIN"/>
    <property type="match status" value="1"/>
</dbReference>
<dbReference type="GO" id="GO:0051707">
    <property type="term" value="P:response to other organism"/>
    <property type="evidence" value="ECO:0007669"/>
    <property type="project" value="UniProtKB-ARBA"/>
</dbReference>
<evidence type="ECO:0000256" key="7">
    <source>
        <dbReference type="SAM" id="SignalP"/>
    </source>
</evidence>
<dbReference type="Pfam" id="PF00560">
    <property type="entry name" value="LRR_1"/>
    <property type="match status" value="1"/>
</dbReference>
<evidence type="ECO:0000256" key="1">
    <source>
        <dbReference type="ARBA" id="ARBA00004236"/>
    </source>
</evidence>
<feature type="chain" id="PRO_5013091146" evidence="7">
    <location>
        <begin position="26"/>
        <end position="429"/>
    </location>
</feature>
<evidence type="ECO:0000256" key="2">
    <source>
        <dbReference type="ARBA" id="ARBA00022475"/>
    </source>
</evidence>
<dbReference type="FunFam" id="3.80.10.10:FF:000375">
    <property type="entry name" value="Piriformospora indica-insensitive protein 2"/>
    <property type="match status" value="1"/>
</dbReference>
<dbReference type="Proteomes" id="UP000187203">
    <property type="component" value="Unassembled WGS sequence"/>
</dbReference>
<dbReference type="InterPro" id="IPR001611">
    <property type="entry name" value="Leu-rich_rpt"/>
</dbReference>
<dbReference type="AlphaFoldDB" id="A0A1R3H0E6"/>
<keyword evidence="6" id="KW-0472">Membrane</keyword>
<dbReference type="Gene3D" id="3.80.10.10">
    <property type="entry name" value="Ribonuclease Inhibitor"/>
    <property type="match status" value="3"/>
</dbReference>
<dbReference type="SUPFAM" id="SSF52058">
    <property type="entry name" value="L domain-like"/>
    <property type="match status" value="1"/>
</dbReference>
<keyword evidence="9" id="KW-1185">Reference proteome</keyword>
<keyword evidence="2" id="KW-1003">Cell membrane</keyword>
<dbReference type="OrthoDB" id="676979at2759"/>
<dbReference type="InterPro" id="IPR046959">
    <property type="entry name" value="PRK1-6/SRF4-like"/>
</dbReference>
<evidence type="ECO:0000313" key="9">
    <source>
        <dbReference type="Proteomes" id="UP000187203"/>
    </source>
</evidence>
<dbReference type="Pfam" id="PF13855">
    <property type="entry name" value="LRR_8"/>
    <property type="match status" value="1"/>
</dbReference>